<dbReference type="GO" id="GO:0004520">
    <property type="term" value="F:DNA endonuclease activity"/>
    <property type="evidence" value="ECO:0007669"/>
    <property type="project" value="TreeGrafter"/>
</dbReference>
<accession>A0A0K0FY51</accession>
<dbReference type="STRING" id="75913.A0A0K0FY51"/>
<dbReference type="GO" id="GO:0000712">
    <property type="term" value="P:resolution of meiotic recombination intermediates"/>
    <property type="evidence" value="ECO:0007669"/>
    <property type="project" value="TreeGrafter"/>
</dbReference>
<dbReference type="InterPro" id="IPR034998">
    <property type="entry name" value="ANKLE1"/>
</dbReference>
<dbReference type="Pfam" id="PF12796">
    <property type="entry name" value="Ank_2"/>
    <property type="match status" value="1"/>
</dbReference>
<reference evidence="3" key="1">
    <citation type="submission" date="2014-07" db="EMBL/GenBank/DDBJ databases">
        <authorList>
            <person name="Martin A.A"/>
            <person name="De Silva N."/>
        </authorList>
    </citation>
    <scope>NUCLEOTIDE SEQUENCE</scope>
</reference>
<evidence type="ECO:0000256" key="1">
    <source>
        <dbReference type="PROSITE-ProRule" id="PRU00023"/>
    </source>
</evidence>
<dbReference type="GO" id="GO:0005654">
    <property type="term" value="C:nucleoplasm"/>
    <property type="evidence" value="ECO:0007669"/>
    <property type="project" value="TreeGrafter"/>
</dbReference>
<evidence type="ECO:0000259" key="2">
    <source>
        <dbReference type="PROSITE" id="PS50164"/>
    </source>
</evidence>
<evidence type="ECO:0000313" key="3">
    <source>
        <dbReference type="Proteomes" id="UP000035680"/>
    </source>
</evidence>
<dbReference type="PANTHER" id="PTHR46427">
    <property type="entry name" value="ANKYRIN REPEAT AND LEM DOMAIN-CONTAINING PROTEIN 1"/>
    <property type="match status" value="1"/>
</dbReference>
<dbReference type="Proteomes" id="UP000035680">
    <property type="component" value="Unassembled WGS sequence"/>
</dbReference>
<dbReference type="WBParaSite" id="SVE_1737700.1">
    <property type="protein sequence ID" value="SVE_1737700.1"/>
    <property type="gene ID" value="SVE_1737700"/>
</dbReference>
<dbReference type="PROSITE" id="PS50297">
    <property type="entry name" value="ANK_REP_REGION"/>
    <property type="match status" value="1"/>
</dbReference>
<dbReference type="PANTHER" id="PTHR46427:SF1">
    <property type="entry name" value="ANKYRIN REPEAT AND LEM DOMAIN-CONTAINING PROTEIN 1"/>
    <property type="match status" value="1"/>
</dbReference>
<name>A0A0K0FY51_STRVS</name>
<organism evidence="3 4">
    <name type="scientific">Strongyloides venezuelensis</name>
    <name type="common">Threadworm</name>
    <dbReference type="NCBI Taxonomy" id="75913"/>
    <lineage>
        <taxon>Eukaryota</taxon>
        <taxon>Metazoa</taxon>
        <taxon>Ecdysozoa</taxon>
        <taxon>Nematoda</taxon>
        <taxon>Chromadorea</taxon>
        <taxon>Rhabditida</taxon>
        <taxon>Tylenchina</taxon>
        <taxon>Panagrolaimomorpha</taxon>
        <taxon>Strongyloidoidea</taxon>
        <taxon>Strongyloididae</taxon>
        <taxon>Strongyloides</taxon>
    </lineage>
</organism>
<dbReference type="GO" id="GO:0005737">
    <property type="term" value="C:cytoplasm"/>
    <property type="evidence" value="ECO:0007669"/>
    <property type="project" value="TreeGrafter"/>
</dbReference>
<feature type="repeat" description="ANK" evidence="1">
    <location>
        <begin position="48"/>
        <end position="80"/>
    </location>
</feature>
<proteinExistence type="predicted"/>
<dbReference type="AlphaFoldDB" id="A0A0K0FY51"/>
<keyword evidence="3" id="KW-1185">Reference proteome</keyword>
<dbReference type="InterPro" id="IPR000305">
    <property type="entry name" value="GIY-YIG_endonuc"/>
</dbReference>
<keyword evidence="1" id="KW-0040">ANK repeat</keyword>
<dbReference type="InterPro" id="IPR036770">
    <property type="entry name" value="Ankyrin_rpt-contain_sf"/>
</dbReference>
<dbReference type="SUPFAM" id="SSF48403">
    <property type="entry name" value="Ankyrin repeat"/>
    <property type="match status" value="1"/>
</dbReference>
<protein>
    <submittedName>
        <fullName evidence="4">GIY-YIG domain-containing protein</fullName>
    </submittedName>
</protein>
<dbReference type="Gene3D" id="1.25.40.20">
    <property type="entry name" value="Ankyrin repeat-containing domain"/>
    <property type="match status" value="1"/>
</dbReference>
<feature type="domain" description="GIY-YIG" evidence="2">
    <location>
        <begin position="288"/>
        <end position="391"/>
    </location>
</feature>
<dbReference type="CDD" id="cd10454">
    <property type="entry name" value="GIY-YIG_COG3680_Meta"/>
    <property type="match status" value="1"/>
</dbReference>
<dbReference type="PROSITE" id="PS50164">
    <property type="entry name" value="GIY_YIG"/>
    <property type="match status" value="1"/>
</dbReference>
<dbReference type="GO" id="GO:0000724">
    <property type="term" value="P:double-strand break repair via homologous recombination"/>
    <property type="evidence" value="ECO:0007669"/>
    <property type="project" value="TreeGrafter"/>
</dbReference>
<dbReference type="PROSITE" id="PS50088">
    <property type="entry name" value="ANK_REPEAT"/>
    <property type="match status" value="1"/>
</dbReference>
<reference evidence="4" key="2">
    <citation type="submission" date="2015-08" db="UniProtKB">
        <authorList>
            <consortium name="WormBaseParasite"/>
        </authorList>
    </citation>
    <scope>IDENTIFICATION</scope>
</reference>
<dbReference type="SMART" id="SM00248">
    <property type="entry name" value="ANK"/>
    <property type="match status" value="2"/>
</dbReference>
<dbReference type="Pfam" id="PF22945">
    <property type="entry name" value="LEM-3_GIY-YIG"/>
    <property type="match status" value="1"/>
</dbReference>
<evidence type="ECO:0000313" key="4">
    <source>
        <dbReference type="WBParaSite" id="SVE_1737700.1"/>
    </source>
</evidence>
<dbReference type="InterPro" id="IPR002110">
    <property type="entry name" value="Ankyrin_rpt"/>
</dbReference>
<sequence>MSSSSNIKAVSAVSLHNLAPQNSDFAMVNVKMLIEKYGHDVSEKRSEDGMTALHLAAMSDNLPMVKLLLHMGADYNVIDNFGRTPITLAAGESYLYLQSLIMKSKKSTENEKKEKKFAKFKFIRQLFSSKKMKKLFSKSDFQTTNDDMKQTNTNAQANEIQDTKKEDYYTPIIKKQPPFNPNYIKTDINTVESQPPIPPRKDYESIDDVINDGYDEEIKNDVSILCNQLKDTSFFGSKKSNCKQYSIILNKFSNFENDELISEGTKLDKLLKEEMNNANTPTKKNKSPNYFNYLLLDPRLANQNDFLSFVGGIFYVGKGTTSRPKAHFIETIKKREEGNLQCEKTKKISELWENGMGVISLQINQNVVEAEALSREAAIIEAININNLTNKKKGEYHGGTGKWSVREKELLGCICLKKAFHMFQIDEPRPIFETDFALK</sequence>